<dbReference type="PRINTS" id="PR00080">
    <property type="entry name" value="SDRFAMILY"/>
</dbReference>
<dbReference type="Pfam" id="PF13561">
    <property type="entry name" value="adh_short_C2"/>
    <property type="match status" value="1"/>
</dbReference>
<dbReference type="eggNOG" id="COG1028">
    <property type="taxonomic scope" value="Bacteria"/>
</dbReference>
<proteinExistence type="inferred from homology"/>
<dbReference type="InterPro" id="IPR002347">
    <property type="entry name" value="SDR_fam"/>
</dbReference>
<dbReference type="InterPro" id="IPR036291">
    <property type="entry name" value="NAD(P)-bd_dom_sf"/>
</dbReference>
<keyword evidence="2" id="KW-0560">Oxidoreductase</keyword>
<dbReference type="SUPFAM" id="SSF51735">
    <property type="entry name" value="NAD(P)-binding Rossmann-fold domains"/>
    <property type="match status" value="1"/>
</dbReference>
<comment type="caution">
    <text evidence="3">The sequence shown here is derived from an EMBL/GenBank/DDBJ whole genome shotgun (WGS) entry which is preliminary data.</text>
</comment>
<dbReference type="Gene3D" id="3.40.50.720">
    <property type="entry name" value="NAD(P)-binding Rossmann-like Domain"/>
    <property type="match status" value="1"/>
</dbReference>
<dbReference type="Proteomes" id="UP000027997">
    <property type="component" value="Unassembled WGS sequence"/>
</dbReference>
<dbReference type="PRINTS" id="PR00081">
    <property type="entry name" value="GDHRDH"/>
</dbReference>
<evidence type="ECO:0000313" key="4">
    <source>
        <dbReference type="Proteomes" id="UP000027997"/>
    </source>
</evidence>
<dbReference type="NCBIfam" id="NF009466">
    <property type="entry name" value="PRK12826.1-2"/>
    <property type="match status" value="1"/>
</dbReference>
<dbReference type="NCBIfam" id="NF005559">
    <property type="entry name" value="PRK07231.1"/>
    <property type="match status" value="1"/>
</dbReference>
<dbReference type="PANTHER" id="PTHR24321:SF11">
    <property type="entry name" value="BLR0893 PROTEIN"/>
    <property type="match status" value="1"/>
</dbReference>
<dbReference type="EMBL" id="JOJP01000001">
    <property type="protein sequence ID" value="KEI70972.1"/>
    <property type="molecule type" value="Genomic_DNA"/>
</dbReference>
<protein>
    <submittedName>
        <fullName evidence="3">Short-chain dehydrogenase</fullName>
    </submittedName>
</protein>
<dbReference type="RefSeq" id="WP_020585148.1">
    <property type="nucleotide sequence ID" value="NZ_JOJP01000001.1"/>
</dbReference>
<dbReference type="AlphaFoldDB" id="A0A081K9Z6"/>
<gene>
    <name evidence="3" type="ORF">GV64_09660</name>
</gene>
<name>A0A081K9Z6_9GAMM</name>
<dbReference type="InterPro" id="IPR020904">
    <property type="entry name" value="Sc_DH/Rdtase_CS"/>
</dbReference>
<evidence type="ECO:0000313" key="3">
    <source>
        <dbReference type="EMBL" id="KEI70972.1"/>
    </source>
</evidence>
<keyword evidence="4" id="KW-1185">Reference proteome</keyword>
<dbReference type="GO" id="GO:0016491">
    <property type="term" value="F:oxidoreductase activity"/>
    <property type="evidence" value="ECO:0007669"/>
    <property type="project" value="UniProtKB-KW"/>
</dbReference>
<comment type="similarity">
    <text evidence="1">Belongs to the short-chain dehydrogenases/reductases (SDR) family.</text>
</comment>
<organism evidence="3 4">
    <name type="scientific">Endozoicomonas elysicola</name>
    <dbReference type="NCBI Taxonomy" id="305900"/>
    <lineage>
        <taxon>Bacteria</taxon>
        <taxon>Pseudomonadati</taxon>
        <taxon>Pseudomonadota</taxon>
        <taxon>Gammaproteobacteria</taxon>
        <taxon>Oceanospirillales</taxon>
        <taxon>Endozoicomonadaceae</taxon>
        <taxon>Endozoicomonas</taxon>
    </lineage>
</organism>
<dbReference type="CDD" id="cd05233">
    <property type="entry name" value="SDR_c"/>
    <property type="match status" value="1"/>
</dbReference>
<evidence type="ECO:0000256" key="1">
    <source>
        <dbReference type="ARBA" id="ARBA00006484"/>
    </source>
</evidence>
<dbReference type="FunFam" id="3.40.50.720:FF:000084">
    <property type="entry name" value="Short-chain dehydrogenase reductase"/>
    <property type="match status" value="1"/>
</dbReference>
<reference evidence="3 4" key="1">
    <citation type="submission" date="2014-06" db="EMBL/GenBank/DDBJ databases">
        <title>Whole Genome Sequences of Three Symbiotic Endozoicomonas Bacteria.</title>
        <authorList>
            <person name="Neave M.J."/>
            <person name="Apprill A."/>
            <person name="Voolstra C.R."/>
        </authorList>
    </citation>
    <scope>NUCLEOTIDE SEQUENCE [LARGE SCALE GENOMIC DNA]</scope>
    <source>
        <strain evidence="3 4">DSM 22380</strain>
    </source>
</reference>
<dbReference type="STRING" id="305900.GV64_09660"/>
<dbReference type="PANTHER" id="PTHR24321">
    <property type="entry name" value="DEHYDROGENASES, SHORT CHAIN"/>
    <property type="match status" value="1"/>
</dbReference>
<accession>A0A081K9Z6</accession>
<dbReference type="PROSITE" id="PS00061">
    <property type="entry name" value="ADH_SHORT"/>
    <property type="match status" value="1"/>
</dbReference>
<sequence length="254" mass="27061">MNRKFEDKTALVTGGNSGIGKAIALAFASEGCNVVIAARRSDEGEQTAREIIKHGGNAQFVKTDVTSRHDIQAMVDTCISEFGQLDYAINNAGIFGPAKVATADYDEDTWDRVMNTNLKGMWLCMKQEIPIMLQQGSGVIINMSSVAGLIASLATSAYCVSKHGIIGLTKVAAKEYAAQGIRVNAICPAIIETPMSDEVVKPDNELTSQLKLRYPVGRFGTPEEVAGAALFLCSDEASFITGQALPVDGGRLLV</sequence>
<evidence type="ECO:0000256" key="2">
    <source>
        <dbReference type="ARBA" id="ARBA00023002"/>
    </source>
</evidence>